<sequence length="90" mass="9720">MIGYLAIPAHVAKVLLVVAPFMTDEPRVPLDKLLADGFQVQSAVRDDGIVLFLQKGPELYGCQVPTTMLASGFQPAGEIPSHEILCAPFR</sequence>
<reference evidence="2" key="1">
    <citation type="journal article" date="2019" name="Int. J. Syst. Evol. Microbiol.">
        <title>The Global Catalogue of Microorganisms (GCM) 10K type strain sequencing project: providing services to taxonomists for standard genome sequencing and annotation.</title>
        <authorList>
            <consortium name="The Broad Institute Genomics Platform"/>
            <consortium name="The Broad Institute Genome Sequencing Center for Infectious Disease"/>
            <person name="Wu L."/>
            <person name="Ma J."/>
        </authorList>
    </citation>
    <scope>NUCLEOTIDE SEQUENCE [LARGE SCALE GENOMIC DNA]</scope>
    <source>
        <strain evidence="2">NBRC 101365</strain>
    </source>
</reference>
<gene>
    <name evidence="1" type="ORF">GCM10007874_24810</name>
</gene>
<comment type="caution">
    <text evidence="1">The sequence shown here is derived from an EMBL/GenBank/DDBJ whole genome shotgun (WGS) entry which is preliminary data.</text>
</comment>
<dbReference type="EMBL" id="BSPC01000023">
    <property type="protein sequence ID" value="GLS19464.1"/>
    <property type="molecule type" value="Genomic_DNA"/>
</dbReference>
<name>A0ABQ6CGV2_9HYPH</name>
<dbReference type="Proteomes" id="UP001156882">
    <property type="component" value="Unassembled WGS sequence"/>
</dbReference>
<evidence type="ECO:0000313" key="2">
    <source>
        <dbReference type="Proteomes" id="UP001156882"/>
    </source>
</evidence>
<evidence type="ECO:0000313" key="1">
    <source>
        <dbReference type="EMBL" id="GLS19464.1"/>
    </source>
</evidence>
<protein>
    <submittedName>
        <fullName evidence="1">Uncharacterized protein</fullName>
    </submittedName>
</protein>
<organism evidence="1 2">
    <name type="scientific">Labrys miyagiensis</name>
    <dbReference type="NCBI Taxonomy" id="346912"/>
    <lineage>
        <taxon>Bacteria</taxon>
        <taxon>Pseudomonadati</taxon>
        <taxon>Pseudomonadota</taxon>
        <taxon>Alphaproteobacteria</taxon>
        <taxon>Hyphomicrobiales</taxon>
        <taxon>Xanthobacteraceae</taxon>
        <taxon>Labrys</taxon>
    </lineage>
</organism>
<proteinExistence type="predicted"/>
<accession>A0ABQ6CGV2</accession>
<dbReference type="RefSeq" id="WP_284312403.1">
    <property type="nucleotide sequence ID" value="NZ_BSPC01000023.1"/>
</dbReference>
<keyword evidence="2" id="KW-1185">Reference proteome</keyword>